<protein>
    <submittedName>
        <fullName evidence="1">Uncharacterized protein</fullName>
    </submittedName>
</protein>
<proteinExistence type="predicted"/>
<accession>A0A9W7XSZ2</accession>
<dbReference type="AlphaFoldDB" id="A0A9W7XSZ2"/>
<organism evidence="1 2">
    <name type="scientific">Coemansia biformis</name>
    <dbReference type="NCBI Taxonomy" id="1286918"/>
    <lineage>
        <taxon>Eukaryota</taxon>
        <taxon>Fungi</taxon>
        <taxon>Fungi incertae sedis</taxon>
        <taxon>Zoopagomycota</taxon>
        <taxon>Kickxellomycotina</taxon>
        <taxon>Kickxellomycetes</taxon>
        <taxon>Kickxellales</taxon>
        <taxon>Kickxellaceae</taxon>
        <taxon>Coemansia</taxon>
    </lineage>
</organism>
<sequence length="158" mass="17111">MDHASLAFAEVVAVLGALPSLQTLRSRVSVLGAEFNGKSIAQVAEIVRSRHAPLNGCFREWHIRNQGRLPMNSVLPYAMILADVCPLLRTVAVRREFGGQLQGAVGRLLACGLYADLARRYRLTVRRMARLSVIGIRQLAPAQAVPGMRRAAAALADG</sequence>
<dbReference type="OrthoDB" id="5531864at2759"/>
<evidence type="ECO:0000313" key="1">
    <source>
        <dbReference type="EMBL" id="KAJ1718432.1"/>
    </source>
</evidence>
<keyword evidence="2" id="KW-1185">Reference proteome</keyword>
<dbReference type="Proteomes" id="UP001143981">
    <property type="component" value="Unassembled WGS sequence"/>
</dbReference>
<reference evidence="1" key="1">
    <citation type="submission" date="2022-07" db="EMBL/GenBank/DDBJ databases">
        <title>Phylogenomic reconstructions and comparative analyses of Kickxellomycotina fungi.</title>
        <authorList>
            <person name="Reynolds N.K."/>
            <person name="Stajich J.E."/>
            <person name="Barry K."/>
            <person name="Grigoriev I.V."/>
            <person name="Crous P."/>
            <person name="Smith M.E."/>
        </authorList>
    </citation>
    <scope>NUCLEOTIDE SEQUENCE</scope>
    <source>
        <strain evidence="1">BCRC 34381</strain>
    </source>
</reference>
<evidence type="ECO:0000313" key="2">
    <source>
        <dbReference type="Proteomes" id="UP001143981"/>
    </source>
</evidence>
<dbReference type="EMBL" id="JANBOI010003463">
    <property type="protein sequence ID" value="KAJ1718432.1"/>
    <property type="molecule type" value="Genomic_DNA"/>
</dbReference>
<comment type="caution">
    <text evidence="1">The sequence shown here is derived from an EMBL/GenBank/DDBJ whole genome shotgun (WGS) entry which is preliminary data.</text>
</comment>
<gene>
    <name evidence="1" type="ORF">LPJ61_006633</name>
</gene>
<name>A0A9W7XSZ2_9FUNG</name>